<evidence type="ECO:0000256" key="4">
    <source>
        <dbReference type="ARBA" id="ARBA00022989"/>
    </source>
</evidence>
<feature type="transmembrane region" description="Helical" evidence="6">
    <location>
        <begin position="96"/>
        <end position="117"/>
    </location>
</feature>
<dbReference type="InterPro" id="IPR044878">
    <property type="entry name" value="UbiA_sf"/>
</dbReference>
<keyword evidence="8" id="KW-1185">Reference proteome</keyword>
<sequence length="347" mass="38674">MVQVQPLVPQTLSRKLAETARVQAWWSYKFSPVLATFYATVCYLGAPVWPLVPKLLLLLAALVVGATYVSVINDWTDQEDDRLAGKHNRVAGKSKALPATILVFCLVAGLGMGYYFWQWSPTSTWLYLGAWVAFSLYSLPPFRFKKRGLVGVLADASGSHFFPQMLTVSLASAWVGHALPGLWYGAVGAWALACGLRNILMHQLDDAQADEEAGVNTWVRICGPRLAQRLGQMVIFPVEVLGFAGLLVLSRQVWPVALLGVYLALEGFKWRLWGNRAMILEPQARMLLNNYYEVFYPLAFLLVLSFRHPVDSLVLGLHVLLFAGCFWETTRQLVWAASLTVRKSLGL</sequence>
<dbReference type="GO" id="GO:0016765">
    <property type="term" value="F:transferase activity, transferring alkyl or aryl (other than methyl) groups"/>
    <property type="evidence" value="ECO:0007669"/>
    <property type="project" value="InterPro"/>
</dbReference>
<keyword evidence="2" id="KW-1003">Cell membrane</keyword>
<evidence type="ECO:0008006" key="9">
    <source>
        <dbReference type="Google" id="ProtNLM"/>
    </source>
</evidence>
<comment type="caution">
    <text evidence="7">The sequence shown here is derived from an EMBL/GenBank/DDBJ whole genome shotgun (WGS) entry which is preliminary data.</text>
</comment>
<feature type="transmembrane region" description="Helical" evidence="6">
    <location>
        <begin position="30"/>
        <end position="49"/>
    </location>
</feature>
<keyword evidence="5 6" id="KW-0472">Membrane</keyword>
<evidence type="ECO:0000256" key="6">
    <source>
        <dbReference type="SAM" id="Phobius"/>
    </source>
</evidence>
<reference evidence="7 8" key="1">
    <citation type="submission" date="2019-02" db="EMBL/GenBank/DDBJ databases">
        <title>Bacterial novel species isolated from soil.</title>
        <authorList>
            <person name="Jung H.-Y."/>
        </authorList>
    </citation>
    <scope>NUCLEOTIDE SEQUENCE [LARGE SCALE GENOMIC DNA]</scope>
    <source>
        <strain evidence="7 8">1-3-3-3</strain>
    </source>
</reference>
<evidence type="ECO:0000256" key="1">
    <source>
        <dbReference type="ARBA" id="ARBA00004141"/>
    </source>
</evidence>
<dbReference type="RefSeq" id="WP_129921152.1">
    <property type="nucleotide sequence ID" value="NZ_SEWE01000019.1"/>
</dbReference>
<feature type="transmembrane region" description="Helical" evidence="6">
    <location>
        <begin position="181"/>
        <end position="200"/>
    </location>
</feature>
<organism evidence="7 8">
    <name type="scientific">Hymenobacter persicinus</name>
    <dbReference type="NCBI Taxonomy" id="2025506"/>
    <lineage>
        <taxon>Bacteria</taxon>
        <taxon>Pseudomonadati</taxon>
        <taxon>Bacteroidota</taxon>
        <taxon>Cytophagia</taxon>
        <taxon>Cytophagales</taxon>
        <taxon>Hymenobacteraceae</taxon>
        <taxon>Hymenobacter</taxon>
    </lineage>
</organism>
<feature type="transmembrane region" description="Helical" evidence="6">
    <location>
        <begin position="230"/>
        <end position="250"/>
    </location>
</feature>
<dbReference type="GO" id="GO:0016020">
    <property type="term" value="C:membrane"/>
    <property type="evidence" value="ECO:0007669"/>
    <property type="project" value="UniProtKB-SubCell"/>
</dbReference>
<feature type="transmembrane region" description="Helical" evidence="6">
    <location>
        <begin position="256"/>
        <end position="274"/>
    </location>
</feature>
<dbReference type="PANTHER" id="PTHR42723">
    <property type="entry name" value="CHLOROPHYLL SYNTHASE"/>
    <property type="match status" value="1"/>
</dbReference>
<dbReference type="Proteomes" id="UP000294155">
    <property type="component" value="Unassembled WGS sequence"/>
</dbReference>
<keyword evidence="3 6" id="KW-0812">Transmembrane</keyword>
<evidence type="ECO:0000313" key="7">
    <source>
        <dbReference type="EMBL" id="RYU79426.1"/>
    </source>
</evidence>
<dbReference type="PANTHER" id="PTHR42723:SF1">
    <property type="entry name" value="CHLOROPHYLL SYNTHASE, CHLOROPLASTIC"/>
    <property type="match status" value="1"/>
</dbReference>
<name>A0A4Q5LCS8_9BACT</name>
<dbReference type="EMBL" id="SEWE01000019">
    <property type="protein sequence ID" value="RYU79426.1"/>
    <property type="molecule type" value="Genomic_DNA"/>
</dbReference>
<protein>
    <recommendedName>
        <fullName evidence="9">Prenyltransferase</fullName>
    </recommendedName>
</protein>
<feature type="transmembrane region" description="Helical" evidence="6">
    <location>
        <begin position="286"/>
        <end position="306"/>
    </location>
</feature>
<evidence type="ECO:0000256" key="5">
    <source>
        <dbReference type="ARBA" id="ARBA00023136"/>
    </source>
</evidence>
<evidence type="ECO:0000256" key="2">
    <source>
        <dbReference type="ARBA" id="ARBA00022475"/>
    </source>
</evidence>
<proteinExistence type="predicted"/>
<dbReference type="OrthoDB" id="871842at2"/>
<accession>A0A4Q5LCS8</accession>
<keyword evidence="4 6" id="KW-1133">Transmembrane helix</keyword>
<dbReference type="AlphaFoldDB" id="A0A4Q5LCS8"/>
<gene>
    <name evidence="7" type="ORF">EWM57_10790</name>
</gene>
<evidence type="ECO:0000256" key="3">
    <source>
        <dbReference type="ARBA" id="ARBA00022692"/>
    </source>
</evidence>
<evidence type="ECO:0000313" key="8">
    <source>
        <dbReference type="Proteomes" id="UP000294155"/>
    </source>
</evidence>
<dbReference type="Gene3D" id="1.10.357.140">
    <property type="entry name" value="UbiA prenyltransferase"/>
    <property type="match status" value="1"/>
</dbReference>
<dbReference type="InterPro" id="IPR000537">
    <property type="entry name" value="UbiA_prenyltransferase"/>
</dbReference>
<feature type="transmembrane region" description="Helical" evidence="6">
    <location>
        <begin position="55"/>
        <end position="75"/>
    </location>
</feature>
<dbReference type="InterPro" id="IPR050475">
    <property type="entry name" value="Prenyltransferase_related"/>
</dbReference>
<comment type="subcellular location">
    <subcellularLocation>
        <location evidence="1">Membrane</location>
        <topology evidence="1">Multi-pass membrane protein</topology>
    </subcellularLocation>
</comment>
<dbReference type="Pfam" id="PF01040">
    <property type="entry name" value="UbiA"/>
    <property type="match status" value="1"/>
</dbReference>